<protein>
    <recommendedName>
        <fullName evidence="11">Meiotic nuclear division protein 1 homolog</fullName>
    </recommendedName>
</protein>
<evidence type="ECO:0000313" key="10">
    <source>
        <dbReference type="Proteomes" id="UP001162131"/>
    </source>
</evidence>
<keyword evidence="4 5" id="KW-0539">Nucleus</keyword>
<organism evidence="9 10">
    <name type="scientific">Blepharisma stoltei</name>
    <dbReference type="NCBI Taxonomy" id="1481888"/>
    <lineage>
        <taxon>Eukaryota</taxon>
        <taxon>Sar</taxon>
        <taxon>Alveolata</taxon>
        <taxon>Ciliophora</taxon>
        <taxon>Postciliodesmatophora</taxon>
        <taxon>Heterotrichea</taxon>
        <taxon>Heterotrichida</taxon>
        <taxon>Blepharismidae</taxon>
        <taxon>Blepharisma</taxon>
    </lineage>
</organism>
<comment type="similarity">
    <text evidence="2 5">Belongs to the MND1 family.</text>
</comment>
<evidence type="ECO:0000256" key="2">
    <source>
        <dbReference type="ARBA" id="ARBA00005981"/>
    </source>
</evidence>
<gene>
    <name evidence="9" type="ORF">BSTOLATCC_MIC51052</name>
</gene>
<sequence>MGKKGLSVEEKRQRILNIFYTRKEVFNLKEIENIGSKAGVVLQTIKDIVQSLIDDNLVEQDKIGAGNFLWALPSKSQQMRRIKIDDLSNNISELKTQRKALAQELENKKEEKPQSKERIEQLKSLKRLKELKEKLTAERDSLKKCSKASYEQNLAEIEECKRKANIWTDNIWVAKSWLMKQNPAISESDLNAHFGLPSDLDSID</sequence>
<dbReference type="Pfam" id="PF03962">
    <property type="entry name" value="Mnd1"/>
    <property type="match status" value="1"/>
</dbReference>
<dbReference type="PIRSF" id="PIRSF026991">
    <property type="entry name" value="Mnd1"/>
    <property type="match status" value="1"/>
</dbReference>
<evidence type="ECO:0000256" key="4">
    <source>
        <dbReference type="ARBA" id="ARBA00023242"/>
    </source>
</evidence>
<proteinExistence type="inferred from homology"/>
<evidence type="ECO:0008006" key="11">
    <source>
        <dbReference type="Google" id="ProtNLM"/>
    </source>
</evidence>
<evidence type="ECO:0000256" key="3">
    <source>
        <dbReference type="ARBA" id="ARBA00023054"/>
    </source>
</evidence>
<dbReference type="InterPro" id="IPR040661">
    <property type="entry name" value="LZ3wCH"/>
</dbReference>
<dbReference type="Proteomes" id="UP001162131">
    <property type="component" value="Unassembled WGS sequence"/>
</dbReference>
<accession>A0AAU9JXI5</accession>
<evidence type="ECO:0000256" key="1">
    <source>
        <dbReference type="ARBA" id="ARBA00004123"/>
    </source>
</evidence>
<evidence type="ECO:0000256" key="5">
    <source>
        <dbReference type="PIRNR" id="PIRNR026991"/>
    </source>
</evidence>
<evidence type="ECO:0000259" key="8">
    <source>
        <dbReference type="Pfam" id="PF18517"/>
    </source>
</evidence>
<reference evidence="9" key="1">
    <citation type="submission" date="2021-09" db="EMBL/GenBank/DDBJ databases">
        <authorList>
            <consortium name="AG Swart"/>
            <person name="Singh M."/>
            <person name="Singh A."/>
            <person name="Seah K."/>
            <person name="Emmerich C."/>
        </authorList>
    </citation>
    <scope>NUCLEOTIDE SEQUENCE</scope>
    <source>
        <strain evidence="9">ATCC30299</strain>
    </source>
</reference>
<name>A0AAU9JXI5_9CILI</name>
<evidence type="ECO:0000313" key="9">
    <source>
        <dbReference type="EMBL" id="CAG9330464.1"/>
    </source>
</evidence>
<evidence type="ECO:0000259" key="7">
    <source>
        <dbReference type="Pfam" id="PF03962"/>
    </source>
</evidence>
<feature type="domain" description="Leucine zipper with capping helix" evidence="8">
    <location>
        <begin position="149"/>
        <end position="201"/>
    </location>
</feature>
<dbReference type="InterPro" id="IPR005647">
    <property type="entry name" value="Mnd1"/>
</dbReference>
<feature type="coiled-coil region" evidence="6">
    <location>
        <begin position="84"/>
        <end position="148"/>
    </location>
</feature>
<dbReference type="Pfam" id="PF18517">
    <property type="entry name" value="LZ3wCH"/>
    <property type="match status" value="1"/>
</dbReference>
<comment type="subcellular location">
    <subcellularLocation>
        <location evidence="1 5">Nucleus</location>
    </subcellularLocation>
</comment>
<feature type="domain" description="Mnd1 HTH" evidence="7">
    <location>
        <begin position="15"/>
        <end position="73"/>
    </location>
</feature>
<keyword evidence="10" id="KW-1185">Reference proteome</keyword>
<evidence type="ECO:0000256" key="6">
    <source>
        <dbReference type="SAM" id="Coils"/>
    </source>
</evidence>
<dbReference type="AlphaFoldDB" id="A0AAU9JXI5"/>
<dbReference type="GO" id="GO:0003690">
    <property type="term" value="F:double-stranded DNA binding"/>
    <property type="evidence" value="ECO:0007669"/>
    <property type="project" value="InterPro"/>
</dbReference>
<dbReference type="InterPro" id="IPR040453">
    <property type="entry name" value="Mnd1_HTH"/>
</dbReference>
<dbReference type="EMBL" id="CAJZBQ010000051">
    <property type="protein sequence ID" value="CAG9330464.1"/>
    <property type="molecule type" value="Genomic_DNA"/>
</dbReference>
<dbReference type="GO" id="GO:0005634">
    <property type="term" value="C:nucleus"/>
    <property type="evidence" value="ECO:0007669"/>
    <property type="project" value="UniProtKB-SubCell"/>
</dbReference>
<comment type="caution">
    <text evidence="9">The sequence shown here is derived from an EMBL/GenBank/DDBJ whole genome shotgun (WGS) entry which is preliminary data.</text>
</comment>
<keyword evidence="3 6" id="KW-0175">Coiled coil</keyword>
<dbReference type="GO" id="GO:0007131">
    <property type="term" value="P:reciprocal meiotic recombination"/>
    <property type="evidence" value="ECO:0007669"/>
    <property type="project" value="InterPro"/>
</dbReference>
<comment type="function">
    <text evidence="5">Required for proper homologous chromosome pairing and efficient cross-over and intragenic recombination during meiosis.</text>
</comment>